<reference evidence="1" key="1">
    <citation type="submission" date="2014-11" db="EMBL/GenBank/DDBJ databases">
        <authorList>
            <person name="Amaro Gonzalez C."/>
        </authorList>
    </citation>
    <scope>NUCLEOTIDE SEQUENCE</scope>
</reference>
<sequence length="53" mass="6350">MLCVLFWERMCRQNTLYQHNSLGHTRNRPLLRLKKPNKRIRSLKLEAAVNSLT</sequence>
<proteinExistence type="predicted"/>
<name>A0A0E9PQ16_ANGAN</name>
<evidence type="ECO:0000313" key="1">
    <source>
        <dbReference type="EMBL" id="JAH06609.1"/>
    </source>
</evidence>
<accession>A0A0E9PQ16</accession>
<protein>
    <submittedName>
        <fullName evidence="1">Uncharacterized protein</fullName>
    </submittedName>
</protein>
<reference evidence="1" key="2">
    <citation type="journal article" date="2015" name="Fish Shellfish Immunol.">
        <title>Early steps in the European eel (Anguilla anguilla)-Vibrio vulnificus interaction in the gills: Role of the RtxA13 toxin.</title>
        <authorList>
            <person name="Callol A."/>
            <person name="Pajuelo D."/>
            <person name="Ebbesson L."/>
            <person name="Teles M."/>
            <person name="MacKenzie S."/>
            <person name="Amaro C."/>
        </authorList>
    </citation>
    <scope>NUCLEOTIDE SEQUENCE</scope>
</reference>
<dbReference type="EMBL" id="GBXM01101968">
    <property type="protein sequence ID" value="JAH06609.1"/>
    <property type="molecule type" value="Transcribed_RNA"/>
</dbReference>
<organism evidence="1">
    <name type="scientific">Anguilla anguilla</name>
    <name type="common">European freshwater eel</name>
    <name type="synonym">Muraena anguilla</name>
    <dbReference type="NCBI Taxonomy" id="7936"/>
    <lineage>
        <taxon>Eukaryota</taxon>
        <taxon>Metazoa</taxon>
        <taxon>Chordata</taxon>
        <taxon>Craniata</taxon>
        <taxon>Vertebrata</taxon>
        <taxon>Euteleostomi</taxon>
        <taxon>Actinopterygii</taxon>
        <taxon>Neopterygii</taxon>
        <taxon>Teleostei</taxon>
        <taxon>Anguilliformes</taxon>
        <taxon>Anguillidae</taxon>
        <taxon>Anguilla</taxon>
    </lineage>
</organism>
<dbReference type="AlphaFoldDB" id="A0A0E9PQ16"/>